<dbReference type="AlphaFoldDB" id="I1C287"/>
<accession>I1C287</accession>
<gene>
    <name evidence="1" type="ORF">RO3G_07272</name>
</gene>
<keyword evidence="2" id="KW-1185">Reference proteome</keyword>
<dbReference type="VEuPathDB" id="FungiDB:RO3G_07272"/>
<dbReference type="Proteomes" id="UP000009138">
    <property type="component" value="Unassembled WGS sequence"/>
</dbReference>
<dbReference type="InParanoid" id="I1C287"/>
<dbReference type="OrthoDB" id="10319975at2759"/>
<protein>
    <submittedName>
        <fullName evidence="1">Uncharacterized protein</fullName>
    </submittedName>
</protein>
<name>I1C287_RHIO9</name>
<reference evidence="1 2" key="1">
    <citation type="journal article" date="2009" name="PLoS Genet.">
        <title>Genomic analysis of the basal lineage fungus Rhizopus oryzae reveals a whole-genome duplication.</title>
        <authorList>
            <person name="Ma L.-J."/>
            <person name="Ibrahim A.S."/>
            <person name="Skory C."/>
            <person name="Grabherr M.G."/>
            <person name="Burger G."/>
            <person name="Butler M."/>
            <person name="Elias M."/>
            <person name="Idnurm A."/>
            <person name="Lang B.F."/>
            <person name="Sone T."/>
            <person name="Abe A."/>
            <person name="Calvo S.E."/>
            <person name="Corrochano L.M."/>
            <person name="Engels R."/>
            <person name="Fu J."/>
            <person name="Hansberg W."/>
            <person name="Kim J.-M."/>
            <person name="Kodira C.D."/>
            <person name="Koehrsen M.J."/>
            <person name="Liu B."/>
            <person name="Miranda-Saavedra D."/>
            <person name="O'Leary S."/>
            <person name="Ortiz-Castellanos L."/>
            <person name="Poulter R."/>
            <person name="Rodriguez-Romero J."/>
            <person name="Ruiz-Herrera J."/>
            <person name="Shen Y.-Q."/>
            <person name="Zeng Q."/>
            <person name="Galagan J."/>
            <person name="Birren B.W."/>
            <person name="Cuomo C.A."/>
            <person name="Wickes B.L."/>
        </authorList>
    </citation>
    <scope>NUCLEOTIDE SEQUENCE [LARGE SCALE GENOMIC DNA]</scope>
    <source>
        <strain evidence="2">RA 99-880 / ATCC MYA-4621 / FGSC 9543 / NRRL 43880</strain>
    </source>
</reference>
<dbReference type="RefSeq" id="XP_067517963.1">
    <property type="nucleotide sequence ID" value="XM_067661862.1"/>
</dbReference>
<dbReference type="GeneID" id="93614243"/>
<sequence>MEITSGKENGIIQELNKYNIIQAVNGFKDNPLEESVTILDWPNPKGSTPSLVPSLQPNYENKPEYDDDETVVEIYIYEELNQLD</sequence>
<organism evidence="1 2">
    <name type="scientific">Rhizopus delemar (strain RA 99-880 / ATCC MYA-4621 / FGSC 9543 / NRRL 43880)</name>
    <name type="common">Mucormycosis agent</name>
    <name type="synonym">Rhizopus arrhizus var. delemar</name>
    <dbReference type="NCBI Taxonomy" id="246409"/>
    <lineage>
        <taxon>Eukaryota</taxon>
        <taxon>Fungi</taxon>
        <taxon>Fungi incertae sedis</taxon>
        <taxon>Mucoromycota</taxon>
        <taxon>Mucoromycotina</taxon>
        <taxon>Mucoromycetes</taxon>
        <taxon>Mucorales</taxon>
        <taxon>Mucorineae</taxon>
        <taxon>Rhizopodaceae</taxon>
        <taxon>Rhizopus</taxon>
    </lineage>
</organism>
<dbReference type="EMBL" id="CH476736">
    <property type="protein sequence ID" value="EIE82567.1"/>
    <property type="molecule type" value="Genomic_DNA"/>
</dbReference>
<evidence type="ECO:0000313" key="2">
    <source>
        <dbReference type="Proteomes" id="UP000009138"/>
    </source>
</evidence>
<evidence type="ECO:0000313" key="1">
    <source>
        <dbReference type="EMBL" id="EIE82567.1"/>
    </source>
</evidence>
<proteinExistence type="predicted"/>